<protein>
    <recommendedName>
        <fullName evidence="4">DNA polymerase III subunit beta</fullName>
    </recommendedName>
</protein>
<evidence type="ECO:0008006" key="4">
    <source>
        <dbReference type="Google" id="ProtNLM"/>
    </source>
</evidence>
<feature type="region of interest" description="Disordered" evidence="1">
    <location>
        <begin position="361"/>
        <end position="402"/>
    </location>
</feature>
<sequence length="460" mass="49934">MLISLTRKRIRSIRTTISQAFDIKSRSSRTAIGFQASREGAKIIACHGDVAVEHAVSGDSPFEPFAVPLAALAECEGGRDDSVTIRRDGDNVVLEWRDAGIPQVIRHDLMELPVMPAAVATTTANDPSLLAALSNAVYTADHEPTRYALNCIRLSGDGQVVATDGRQAYIHSGFAFPWEGEVLVPASRVITRTELSKAAFVNVGKSDDWFILHAGAWRVWLKINKDARFPKVDQNVPSANAACSTMHLSDADAVFLAKAIQRLPSNGEFNKPVTVDLNGAVSVRAVEASESKPTEIVLTSSSREGDAIRFSTNREYLARATRLGFRSVHITGQESPACCRDQQRTYLWALLGKAGVVPSDPEATRIESPTSHHTIAISQERNKPMITGKPEHPPKQAESSQAETVSVDSLIESAESVKASLRESTSQVTELIAALKRHRRQSKTLQSALSSIRALQAIDA</sequence>
<dbReference type="AlphaFoldDB" id="A0A518E3U7"/>
<dbReference type="Gene3D" id="3.70.10.10">
    <property type="match status" value="1"/>
</dbReference>
<accession>A0A518E3U7</accession>
<evidence type="ECO:0000313" key="3">
    <source>
        <dbReference type="Proteomes" id="UP000317648"/>
    </source>
</evidence>
<organism evidence="2 3">
    <name type="scientific">Lignipirellula cremea</name>
    <dbReference type="NCBI Taxonomy" id="2528010"/>
    <lineage>
        <taxon>Bacteria</taxon>
        <taxon>Pseudomonadati</taxon>
        <taxon>Planctomycetota</taxon>
        <taxon>Planctomycetia</taxon>
        <taxon>Pirellulales</taxon>
        <taxon>Pirellulaceae</taxon>
        <taxon>Lignipirellula</taxon>
    </lineage>
</organism>
<evidence type="ECO:0000256" key="1">
    <source>
        <dbReference type="SAM" id="MobiDB-lite"/>
    </source>
</evidence>
<evidence type="ECO:0000313" key="2">
    <source>
        <dbReference type="EMBL" id="QDU98776.1"/>
    </source>
</evidence>
<proteinExistence type="predicted"/>
<name>A0A518E3U7_9BACT</name>
<keyword evidence="3" id="KW-1185">Reference proteome</keyword>
<dbReference type="KEGG" id="lcre:Pla8534_66500"/>
<dbReference type="Proteomes" id="UP000317648">
    <property type="component" value="Chromosome"/>
</dbReference>
<reference evidence="2 3" key="1">
    <citation type="submission" date="2019-02" db="EMBL/GenBank/DDBJ databases">
        <title>Deep-cultivation of Planctomycetes and their phenomic and genomic characterization uncovers novel biology.</title>
        <authorList>
            <person name="Wiegand S."/>
            <person name="Jogler M."/>
            <person name="Boedeker C."/>
            <person name="Pinto D."/>
            <person name="Vollmers J."/>
            <person name="Rivas-Marin E."/>
            <person name="Kohn T."/>
            <person name="Peeters S.H."/>
            <person name="Heuer A."/>
            <person name="Rast P."/>
            <person name="Oberbeckmann S."/>
            <person name="Bunk B."/>
            <person name="Jeske O."/>
            <person name="Meyerdierks A."/>
            <person name="Storesund J.E."/>
            <person name="Kallscheuer N."/>
            <person name="Luecker S."/>
            <person name="Lage O.M."/>
            <person name="Pohl T."/>
            <person name="Merkel B.J."/>
            <person name="Hornburger P."/>
            <person name="Mueller R.-W."/>
            <person name="Bruemmer F."/>
            <person name="Labrenz M."/>
            <person name="Spormann A.M."/>
            <person name="Op den Camp H."/>
            <person name="Overmann J."/>
            <person name="Amann R."/>
            <person name="Jetten M.S.M."/>
            <person name="Mascher T."/>
            <person name="Medema M.H."/>
            <person name="Devos D.P."/>
            <person name="Kaster A.-K."/>
            <person name="Ovreas L."/>
            <person name="Rohde M."/>
            <person name="Galperin M.Y."/>
            <person name="Jogler C."/>
        </authorList>
    </citation>
    <scope>NUCLEOTIDE SEQUENCE [LARGE SCALE GENOMIC DNA]</scope>
    <source>
        <strain evidence="2 3">Pla85_3_4</strain>
    </source>
</reference>
<gene>
    <name evidence="2" type="ORF">Pla8534_66500</name>
</gene>
<dbReference type="Gene3D" id="3.10.150.10">
    <property type="entry name" value="DNA Polymerase III, subunit A, domain 2"/>
    <property type="match status" value="1"/>
</dbReference>
<dbReference type="EMBL" id="CP036433">
    <property type="protein sequence ID" value="QDU98776.1"/>
    <property type="molecule type" value="Genomic_DNA"/>
</dbReference>
<feature type="compositionally biased region" description="Polar residues" evidence="1">
    <location>
        <begin position="367"/>
        <end position="379"/>
    </location>
</feature>